<dbReference type="InterPro" id="IPR001119">
    <property type="entry name" value="SLH_dom"/>
</dbReference>
<dbReference type="InterPro" id="IPR000064">
    <property type="entry name" value="NLP_P60_dom"/>
</dbReference>
<proteinExistence type="inferred from homology"/>
<dbReference type="PROSITE" id="PS51272">
    <property type="entry name" value="SLH"/>
    <property type="match status" value="2"/>
</dbReference>
<evidence type="ECO:0000256" key="2">
    <source>
        <dbReference type="ARBA" id="ARBA00022670"/>
    </source>
</evidence>
<evidence type="ECO:0000313" key="8">
    <source>
        <dbReference type="EMBL" id="SOC34898.1"/>
    </source>
</evidence>
<dbReference type="Pfam" id="PF00877">
    <property type="entry name" value="NLPC_P60"/>
    <property type="match status" value="1"/>
</dbReference>
<accession>A0A285U0H6</accession>
<name>A0A285U0H6_9BACL</name>
<keyword evidence="9" id="KW-1185">Reference proteome</keyword>
<dbReference type="RefSeq" id="WP_097147720.1">
    <property type="nucleotide sequence ID" value="NZ_OBQC01000001.1"/>
</dbReference>
<sequence>MKKKWLLPVFASFMIFSSLGINETEAASPSDLTKTALSYIGAPYKYGGTSITYGIDCSAYTQLVFSKLGVNLARSSSAQYAQGTAVSKSNLQIGDLVFFNTSGRGISHVGIYIGSGKFVSATTSRGVAVDSINDPYYWGNKYVGAKRVTNFTNEQVEQVKAETVNLEQFASRGEIAVELAKALGLDTTNTNSPFPDVSSSADYAGAATALNKMGVFEGNENGEFNPNAPITRGEIAKVLVVAFGLKQTGDVEQFNDVPSNHWAYEHVSILSSNKVTLGVGYGLFGVNDYVSMDQMDLFTERAKNLK</sequence>
<dbReference type="AlphaFoldDB" id="A0A285U0H6"/>
<reference evidence="9" key="1">
    <citation type="submission" date="2017-08" db="EMBL/GenBank/DDBJ databases">
        <authorList>
            <person name="Varghese N."/>
            <person name="Submissions S."/>
        </authorList>
    </citation>
    <scope>NUCLEOTIDE SEQUENCE [LARGE SCALE GENOMIC DNA]</scope>
    <source>
        <strain evidence="9">JC23</strain>
    </source>
</reference>
<dbReference type="GO" id="GO:0008234">
    <property type="term" value="F:cysteine-type peptidase activity"/>
    <property type="evidence" value="ECO:0007669"/>
    <property type="project" value="UniProtKB-KW"/>
</dbReference>
<evidence type="ECO:0000259" key="7">
    <source>
        <dbReference type="PROSITE" id="PS51935"/>
    </source>
</evidence>
<dbReference type="Gene3D" id="3.90.1720.10">
    <property type="entry name" value="endopeptidase domain like (from Nostoc punctiforme)"/>
    <property type="match status" value="1"/>
</dbReference>
<dbReference type="GO" id="GO:0006508">
    <property type="term" value="P:proteolysis"/>
    <property type="evidence" value="ECO:0007669"/>
    <property type="project" value="UniProtKB-KW"/>
</dbReference>
<feature type="domain" description="SLH" evidence="6">
    <location>
        <begin position="254"/>
        <end position="306"/>
    </location>
</feature>
<organism evidence="8 9">
    <name type="scientific">Ureibacillus acetophenoni</name>
    <dbReference type="NCBI Taxonomy" id="614649"/>
    <lineage>
        <taxon>Bacteria</taxon>
        <taxon>Bacillati</taxon>
        <taxon>Bacillota</taxon>
        <taxon>Bacilli</taxon>
        <taxon>Bacillales</taxon>
        <taxon>Caryophanaceae</taxon>
        <taxon>Ureibacillus</taxon>
    </lineage>
</organism>
<dbReference type="EMBL" id="OBQC01000001">
    <property type="protein sequence ID" value="SOC34898.1"/>
    <property type="molecule type" value="Genomic_DNA"/>
</dbReference>
<evidence type="ECO:0000259" key="6">
    <source>
        <dbReference type="PROSITE" id="PS51272"/>
    </source>
</evidence>
<evidence type="ECO:0000256" key="3">
    <source>
        <dbReference type="ARBA" id="ARBA00022801"/>
    </source>
</evidence>
<gene>
    <name evidence="8" type="ORF">SAMN05877842_101152</name>
</gene>
<dbReference type="PANTHER" id="PTHR47053:SF1">
    <property type="entry name" value="MUREIN DD-ENDOPEPTIDASE MEPH-RELATED"/>
    <property type="match status" value="1"/>
</dbReference>
<evidence type="ECO:0000256" key="4">
    <source>
        <dbReference type="ARBA" id="ARBA00022807"/>
    </source>
</evidence>
<dbReference type="PANTHER" id="PTHR47053">
    <property type="entry name" value="MUREIN DD-ENDOPEPTIDASE MEPH-RELATED"/>
    <property type="match status" value="1"/>
</dbReference>
<feature type="domain" description="SLH" evidence="6">
    <location>
        <begin position="190"/>
        <end position="253"/>
    </location>
</feature>
<evidence type="ECO:0000256" key="1">
    <source>
        <dbReference type="ARBA" id="ARBA00007074"/>
    </source>
</evidence>
<keyword evidence="4" id="KW-0788">Thiol protease</keyword>
<dbReference type="InterPro" id="IPR038765">
    <property type="entry name" value="Papain-like_cys_pep_sf"/>
</dbReference>
<evidence type="ECO:0000313" key="9">
    <source>
        <dbReference type="Proteomes" id="UP000219252"/>
    </source>
</evidence>
<dbReference type="PROSITE" id="PS51935">
    <property type="entry name" value="NLPC_P60"/>
    <property type="match status" value="1"/>
</dbReference>
<dbReference type="Pfam" id="PF00395">
    <property type="entry name" value="SLH"/>
    <property type="match status" value="2"/>
</dbReference>
<evidence type="ECO:0000256" key="5">
    <source>
        <dbReference type="SAM" id="SignalP"/>
    </source>
</evidence>
<keyword evidence="2" id="KW-0645">Protease</keyword>
<keyword evidence="3 8" id="KW-0378">Hydrolase</keyword>
<comment type="similarity">
    <text evidence="1">Belongs to the peptidase C40 family.</text>
</comment>
<dbReference type="Proteomes" id="UP000219252">
    <property type="component" value="Unassembled WGS sequence"/>
</dbReference>
<feature type="domain" description="NlpC/P60" evidence="7">
    <location>
        <begin position="26"/>
        <end position="149"/>
    </location>
</feature>
<feature type="signal peptide" evidence="5">
    <location>
        <begin position="1"/>
        <end position="26"/>
    </location>
</feature>
<keyword evidence="5" id="KW-0732">Signal</keyword>
<protein>
    <submittedName>
        <fullName evidence="8">Cell wall-associated NlpC family hydrolase</fullName>
    </submittedName>
</protein>
<dbReference type="InterPro" id="IPR051202">
    <property type="entry name" value="Peptidase_C40"/>
</dbReference>
<dbReference type="SUPFAM" id="SSF54001">
    <property type="entry name" value="Cysteine proteinases"/>
    <property type="match status" value="1"/>
</dbReference>
<feature type="chain" id="PRO_5012967626" evidence="5">
    <location>
        <begin position="27"/>
        <end position="306"/>
    </location>
</feature>
<dbReference type="OrthoDB" id="9813368at2"/>